<comment type="caution">
    <text evidence="2">The sequence shown here is derived from an EMBL/GenBank/DDBJ whole genome shotgun (WGS) entry which is preliminary data.</text>
</comment>
<keyword evidence="1" id="KW-0812">Transmembrane</keyword>
<dbReference type="Proteomes" id="UP000321798">
    <property type="component" value="Unassembled WGS sequence"/>
</dbReference>
<evidence type="ECO:0000313" key="2">
    <source>
        <dbReference type="EMBL" id="GEP70973.1"/>
    </source>
</evidence>
<dbReference type="AlphaFoldDB" id="A0A512PIG7"/>
<evidence type="ECO:0000256" key="1">
    <source>
        <dbReference type="SAM" id="Phobius"/>
    </source>
</evidence>
<organism evidence="2 3">
    <name type="scientific">Cellulomonas soli</name>
    <dbReference type="NCBI Taxonomy" id="931535"/>
    <lineage>
        <taxon>Bacteria</taxon>
        <taxon>Bacillati</taxon>
        <taxon>Actinomycetota</taxon>
        <taxon>Actinomycetes</taxon>
        <taxon>Micrococcales</taxon>
        <taxon>Cellulomonadaceae</taxon>
        <taxon>Cellulomonas</taxon>
    </lineage>
</organism>
<dbReference type="EMBL" id="BKAL01000020">
    <property type="protein sequence ID" value="GEP70973.1"/>
    <property type="molecule type" value="Genomic_DNA"/>
</dbReference>
<feature type="transmembrane region" description="Helical" evidence="1">
    <location>
        <begin position="108"/>
        <end position="129"/>
    </location>
</feature>
<gene>
    <name evidence="2" type="ORF">CSO01_36880</name>
</gene>
<dbReference type="RefSeq" id="WP_146954741.1">
    <property type="nucleotide sequence ID" value="NZ_BAABBJ010000006.1"/>
</dbReference>
<keyword evidence="1" id="KW-0472">Membrane</keyword>
<name>A0A512PIG7_9CELL</name>
<reference evidence="2 3" key="1">
    <citation type="submission" date="2019-07" db="EMBL/GenBank/DDBJ databases">
        <title>Whole genome shotgun sequence of Cellulomonas soli NBRC 109434.</title>
        <authorList>
            <person name="Hosoyama A."/>
            <person name="Uohara A."/>
            <person name="Ohji S."/>
            <person name="Ichikawa N."/>
        </authorList>
    </citation>
    <scope>NUCLEOTIDE SEQUENCE [LARGE SCALE GENOMIC DNA]</scope>
    <source>
        <strain evidence="2 3">NBRC 109434</strain>
    </source>
</reference>
<evidence type="ECO:0000313" key="3">
    <source>
        <dbReference type="Proteomes" id="UP000321798"/>
    </source>
</evidence>
<sequence length="134" mass="13590">MTNDGTRTPDAAPAARRPTTSRRVALGAFVLTGVGIVGLVVLAVSWLVVGTRTMSAAESPDASGCLAAYGEGTGDADLHYTVLPPQGVCTWTVDGRQEDVVVAQVPTAITAGAAAAVLCGVGGVALWVVTQRQR</sequence>
<keyword evidence="1" id="KW-1133">Transmembrane helix</keyword>
<dbReference type="OrthoDB" id="4829976at2"/>
<proteinExistence type="predicted"/>
<feature type="transmembrane region" description="Helical" evidence="1">
    <location>
        <begin position="24"/>
        <end position="49"/>
    </location>
</feature>
<protein>
    <submittedName>
        <fullName evidence="2">Uncharacterized protein</fullName>
    </submittedName>
</protein>
<accession>A0A512PIG7</accession>
<keyword evidence="3" id="KW-1185">Reference proteome</keyword>